<accession>A0ABT5BZW1</accession>
<protein>
    <submittedName>
        <fullName evidence="6">Phage/plasmid primase, P4 family</fullName>
    </submittedName>
</protein>
<dbReference type="Pfam" id="PF08706">
    <property type="entry name" value="D5_N"/>
    <property type="match status" value="1"/>
</dbReference>
<dbReference type="Proteomes" id="UP001217485">
    <property type="component" value="Unassembled WGS sequence"/>
</dbReference>
<dbReference type="InterPro" id="IPR014015">
    <property type="entry name" value="Helicase_SF3_DNA-vir"/>
</dbReference>
<feature type="domain" description="SF3 helicase" evidence="5">
    <location>
        <begin position="279"/>
        <end position="439"/>
    </location>
</feature>
<evidence type="ECO:0000256" key="2">
    <source>
        <dbReference type="ARBA" id="ARBA00022801"/>
    </source>
</evidence>
<dbReference type="InterPro" id="IPR027417">
    <property type="entry name" value="P-loop_NTPase"/>
</dbReference>
<dbReference type="InterPro" id="IPR045455">
    <property type="entry name" value="NrS-1_pol-like_helicase"/>
</dbReference>
<dbReference type="InterPro" id="IPR006500">
    <property type="entry name" value="Helicase_put_C_phage/plasmid"/>
</dbReference>
<evidence type="ECO:0000259" key="5">
    <source>
        <dbReference type="PROSITE" id="PS51206"/>
    </source>
</evidence>
<sequence>MHAEPTSAQPSTAGPERHHDDEACAANDVEPSDHGDGNADDDEAGDDEPISRGDGLWLDACGASMVPAEPCTGGGPANGNGSLQLVVVPLRQGTAPDSDLANAERLVALYGPDLRHVEALGGWHTWAGSRWCCDRATVAELAKETTRRLLTDAEFAMNHAAKRVKRAHDDDEVAKAKAQHKEATALFNWAKRSQSARGIDAMLRLAETEPIVRAEPGDFDADPWLLNCRNGVLDLRTGELRDHDRRDMMRRIVPVAFEPGAELPIWDRFLADVTGNDEELIGFLRRAAGCTLTGDVSDEVLFFVHGPPASGKSTFLEALKITMGEYAAKADFETFIARRDSGGPRNDIARLAGARLVLSIEVDEGKRLAEGLVKQLTGGDTVTARFLYRESFEFKPAFKLWLAANDAPRVRDDDAAIWRRILRIPFEHTVPKEKRDPQVKAALLDPAVGGPAILAWAVRGCSEWQKHGLGAPASITRATEAYRAENDPLRDFIKERCVVAPDAWVEKAALRREYERWSQDNGNKFPMGSKRFADRIRNLGASESTKRVPGHSSPRDIWRGVGLRYHGDDQPEGAGDVGL</sequence>
<proteinExistence type="predicted"/>
<gene>
    <name evidence="6" type="ORF">POL72_18265</name>
</gene>
<comment type="caution">
    <text evidence="6">The sequence shown here is derived from an EMBL/GenBank/DDBJ whole genome shotgun (WGS) entry which is preliminary data.</text>
</comment>
<dbReference type="Pfam" id="PF19263">
    <property type="entry name" value="DUF5906"/>
    <property type="match status" value="1"/>
</dbReference>
<feature type="compositionally biased region" description="Acidic residues" evidence="4">
    <location>
        <begin position="38"/>
        <end position="48"/>
    </location>
</feature>
<dbReference type="SMART" id="SM00885">
    <property type="entry name" value="D5_N"/>
    <property type="match status" value="1"/>
</dbReference>
<feature type="region of interest" description="Disordered" evidence="4">
    <location>
        <begin position="1"/>
        <end position="56"/>
    </location>
</feature>
<dbReference type="PANTHER" id="PTHR35372:SF2">
    <property type="entry name" value="SF3 HELICASE DOMAIN-CONTAINING PROTEIN"/>
    <property type="match status" value="1"/>
</dbReference>
<organism evidence="6 7">
    <name type="scientific">Sorangium atrum</name>
    <dbReference type="NCBI Taxonomy" id="2995308"/>
    <lineage>
        <taxon>Bacteria</taxon>
        <taxon>Pseudomonadati</taxon>
        <taxon>Myxococcota</taxon>
        <taxon>Polyangia</taxon>
        <taxon>Polyangiales</taxon>
        <taxon>Polyangiaceae</taxon>
        <taxon>Sorangium</taxon>
    </lineage>
</organism>
<feature type="compositionally biased region" description="Polar residues" evidence="4">
    <location>
        <begin position="1"/>
        <end position="12"/>
    </location>
</feature>
<dbReference type="PROSITE" id="PS51206">
    <property type="entry name" value="SF3_HELICASE_1"/>
    <property type="match status" value="1"/>
</dbReference>
<evidence type="ECO:0000256" key="4">
    <source>
        <dbReference type="SAM" id="MobiDB-lite"/>
    </source>
</evidence>
<keyword evidence="3" id="KW-0067">ATP-binding</keyword>
<dbReference type="InterPro" id="IPR051620">
    <property type="entry name" value="ORF904-like_C"/>
</dbReference>
<keyword evidence="2" id="KW-0378">Hydrolase</keyword>
<evidence type="ECO:0000256" key="3">
    <source>
        <dbReference type="ARBA" id="ARBA00022840"/>
    </source>
</evidence>
<dbReference type="RefSeq" id="WP_272096690.1">
    <property type="nucleotide sequence ID" value="NZ_JAQNDK010000002.1"/>
</dbReference>
<evidence type="ECO:0000256" key="1">
    <source>
        <dbReference type="ARBA" id="ARBA00022741"/>
    </source>
</evidence>
<keyword evidence="7" id="KW-1185">Reference proteome</keyword>
<keyword evidence="1" id="KW-0547">Nucleotide-binding</keyword>
<dbReference type="EMBL" id="JAQNDK010000002">
    <property type="protein sequence ID" value="MDC0679693.1"/>
    <property type="molecule type" value="Genomic_DNA"/>
</dbReference>
<dbReference type="PANTHER" id="PTHR35372">
    <property type="entry name" value="ATP BINDING PROTEIN-RELATED"/>
    <property type="match status" value="1"/>
</dbReference>
<dbReference type="InterPro" id="IPR014818">
    <property type="entry name" value="Phage/plasmid_primase_P4_C"/>
</dbReference>
<dbReference type="SUPFAM" id="SSF52540">
    <property type="entry name" value="P-loop containing nucleoside triphosphate hydrolases"/>
    <property type="match status" value="1"/>
</dbReference>
<evidence type="ECO:0000313" key="6">
    <source>
        <dbReference type="EMBL" id="MDC0679693.1"/>
    </source>
</evidence>
<reference evidence="6 7" key="1">
    <citation type="submission" date="2023-01" db="EMBL/GenBank/DDBJ databases">
        <title>Minimal conservation of predation-associated metabolite biosynthetic gene clusters underscores biosynthetic potential of Myxococcota including descriptions for ten novel species: Archangium lansinium sp. nov., Myxococcus landrumus sp. nov., Nannocystis bai.</title>
        <authorList>
            <person name="Ahearne A."/>
            <person name="Stevens C."/>
            <person name="Dowd S."/>
        </authorList>
    </citation>
    <scope>NUCLEOTIDE SEQUENCE [LARGE SCALE GENOMIC DNA]</scope>
    <source>
        <strain evidence="6 7">WIWO2</strain>
    </source>
</reference>
<evidence type="ECO:0000313" key="7">
    <source>
        <dbReference type="Proteomes" id="UP001217485"/>
    </source>
</evidence>
<dbReference type="NCBIfam" id="TIGR01613">
    <property type="entry name" value="primase_Cterm"/>
    <property type="match status" value="1"/>
</dbReference>
<dbReference type="Gene3D" id="3.40.50.300">
    <property type="entry name" value="P-loop containing nucleotide triphosphate hydrolases"/>
    <property type="match status" value="1"/>
</dbReference>
<name>A0ABT5BZW1_9BACT</name>